<gene>
    <name evidence="4" type="ORF">D9Q98_002800</name>
</gene>
<reference evidence="4" key="2">
    <citation type="submission" date="2020-11" db="EMBL/GenBank/DDBJ databases">
        <authorList>
            <person name="Cecchin M."/>
            <person name="Marcolungo L."/>
            <person name="Rossato M."/>
            <person name="Girolomoni L."/>
            <person name="Cosentino E."/>
            <person name="Cuine S."/>
            <person name="Li-Beisson Y."/>
            <person name="Delledonne M."/>
            <person name="Ballottari M."/>
        </authorList>
    </citation>
    <scope>NUCLEOTIDE SEQUENCE</scope>
    <source>
        <strain evidence="4">211/11P</strain>
        <tissue evidence="4">Whole cell</tissue>
    </source>
</reference>
<feature type="chain" id="PRO_5039659922" description="Non-reducing end beta-L-arabinofuranosidase-like GH127 catalytic domain-containing protein" evidence="2">
    <location>
        <begin position="22"/>
        <end position="1020"/>
    </location>
</feature>
<dbReference type="Proteomes" id="UP001055712">
    <property type="component" value="Unassembled WGS sequence"/>
</dbReference>
<evidence type="ECO:0000256" key="2">
    <source>
        <dbReference type="SAM" id="SignalP"/>
    </source>
</evidence>
<name>A0A9D4Z031_CHLVU</name>
<sequence length="1020" mass="107570">MAFVAALLMIRMALVLPLAAAVPHPPPIQPFSLADVGLSPGSEFATQRDQTFAYLLLLEPDSLLFQFRKNAGLPTPGSPYGGWEAQDSELRGHFMGHYLSATAAAALHTGLPQFRQRCDFLVAQLTQVQEALGGGYLSAFPESFFDRLEALQPVRAPFYTTHKILAGLLDQHSMAGTAGALQAARGLSDYLCGRVRRVLAANGTQHWQRVLEVGSGGMSEALYMLYSLTTAQEHAECAHWFDKQAFFRPLVDGRDPLPGLAANTHLAQVQGFAARYEQLGDEEALTATASFFGLLLQHHSFSTGGSSWLEHWGEEDSLGDAFSNTSAAAATQESCTTYNALKLARFMFSHTGDPALADFCERVLLNGVIGIQKMQQQQHASRRQPQQPQPQPQQHHHHLQTLQRMAGEQAATRASGDWSAGGGASTAGGEAEEVPGRFICFLPLGAGLTKAEGGTSCSRGWSTPFDSFWCCSGTAVQSFSRLADSVFLRSQVQSLPLLYVNQFVSSSLRWTELRLVARQQADLYPAADNFVRSRLILDIYPPDSSSSSSLRGGEGASSTSPQGWDGDSSDEQDGRDGGWRASGGTASFPATGGVAGQQRRLIINWRIPGWSKADQVQVTINGRNATQCMQGADSGTGGMGAGLGSGPQFGQGARFCTLGPNWKSGDVVEAVLPMRAVAETLNDVRPEMRELRAVVLGPFLMAGMTHDGSHRVDVDPSRLEEALSIPDSTSFVSLRMAAPGGGGGGCVSSDDKRSTQPGEEVSAPAGLPAGALLRHCDGSVRFGGGCRGGSGAKLDATFKMMAPLAGCAGAGEGPAEASAAGCASAYLTARRRLLVQRPGEAAASSGLQQQEGEEVPWLVSFEAAAFPGQYLTVDQFNGTLALFPGHKARGSSSSSSSSSVSGKSVARAQTFRLHLAGAAAAAVGGCSPAAFTLEPLSRPGSRLQLASGGSQLHAEGGSNAESAALFELVPPAAGAYPRGSRVLHGGTRDFLLVPIGQIMEEPYTAYFRFVQPTTHASAAA</sequence>
<feature type="region of interest" description="Disordered" evidence="1">
    <location>
        <begin position="742"/>
        <end position="765"/>
    </location>
</feature>
<evidence type="ECO:0000313" key="4">
    <source>
        <dbReference type="EMBL" id="KAI3434740.1"/>
    </source>
</evidence>
<feature type="domain" description="Non-reducing end beta-L-arabinofuranosidase-like GH127 catalytic" evidence="3">
    <location>
        <begin position="42"/>
        <end position="378"/>
    </location>
</feature>
<feature type="region of interest" description="Disordered" evidence="1">
    <location>
        <begin position="543"/>
        <end position="593"/>
    </location>
</feature>
<keyword evidence="5" id="KW-1185">Reference proteome</keyword>
<evidence type="ECO:0000313" key="5">
    <source>
        <dbReference type="Proteomes" id="UP001055712"/>
    </source>
</evidence>
<evidence type="ECO:0000259" key="3">
    <source>
        <dbReference type="Pfam" id="PF07944"/>
    </source>
</evidence>
<feature type="signal peptide" evidence="2">
    <location>
        <begin position="1"/>
        <end position="21"/>
    </location>
</feature>
<dbReference type="InterPro" id="IPR008928">
    <property type="entry name" value="6-hairpin_glycosidase_sf"/>
</dbReference>
<dbReference type="AlphaFoldDB" id="A0A9D4Z031"/>
<feature type="region of interest" description="Disordered" evidence="1">
    <location>
        <begin position="374"/>
        <end position="430"/>
    </location>
</feature>
<dbReference type="InterPro" id="IPR012878">
    <property type="entry name" value="Beta-AFase-like_GH127_cat"/>
</dbReference>
<dbReference type="OrthoDB" id="948013at2759"/>
<comment type="caution">
    <text evidence="4">The sequence shown here is derived from an EMBL/GenBank/DDBJ whole genome shotgun (WGS) entry which is preliminary data.</text>
</comment>
<protein>
    <recommendedName>
        <fullName evidence="3">Non-reducing end beta-L-arabinofuranosidase-like GH127 catalytic domain-containing protein</fullName>
    </recommendedName>
</protein>
<proteinExistence type="predicted"/>
<dbReference type="Pfam" id="PF07944">
    <property type="entry name" value="Beta-AFase-like_GH127_cat"/>
    <property type="match status" value="1"/>
</dbReference>
<dbReference type="SUPFAM" id="SSF48208">
    <property type="entry name" value="Six-hairpin glycosidases"/>
    <property type="match status" value="1"/>
</dbReference>
<accession>A0A9D4Z031</accession>
<dbReference type="PANTHER" id="PTHR31151">
    <property type="entry name" value="PROLINE-TRNA LIGASE (DUF1680)"/>
    <property type="match status" value="1"/>
</dbReference>
<dbReference type="EMBL" id="SIDB01000003">
    <property type="protein sequence ID" value="KAI3434740.1"/>
    <property type="molecule type" value="Genomic_DNA"/>
</dbReference>
<evidence type="ECO:0000256" key="1">
    <source>
        <dbReference type="SAM" id="MobiDB-lite"/>
    </source>
</evidence>
<reference evidence="4" key="1">
    <citation type="journal article" date="2019" name="Plant J.">
        <title>Chlorella vulgaris genome assembly and annotation reveals the molecular basis for metabolic acclimation to high light conditions.</title>
        <authorList>
            <person name="Cecchin M."/>
            <person name="Marcolungo L."/>
            <person name="Rossato M."/>
            <person name="Girolomoni L."/>
            <person name="Cosentino E."/>
            <person name="Cuine S."/>
            <person name="Li-Beisson Y."/>
            <person name="Delledonne M."/>
            <person name="Ballottari M."/>
        </authorList>
    </citation>
    <scope>NUCLEOTIDE SEQUENCE</scope>
    <source>
        <strain evidence="4">211/11P</strain>
    </source>
</reference>
<organism evidence="4 5">
    <name type="scientific">Chlorella vulgaris</name>
    <name type="common">Green alga</name>
    <dbReference type="NCBI Taxonomy" id="3077"/>
    <lineage>
        <taxon>Eukaryota</taxon>
        <taxon>Viridiplantae</taxon>
        <taxon>Chlorophyta</taxon>
        <taxon>core chlorophytes</taxon>
        <taxon>Trebouxiophyceae</taxon>
        <taxon>Chlorellales</taxon>
        <taxon>Chlorellaceae</taxon>
        <taxon>Chlorella clade</taxon>
        <taxon>Chlorella</taxon>
    </lineage>
</organism>
<feature type="compositionally biased region" description="Low complexity" evidence="1">
    <location>
        <begin position="375"/>
        <end position="386"/>
    </location>
</feature>
<dbReference type="GO" id="GO:0005975">
    <property type="term" value="P:carbohydrate metabolic process"/>
    <property type="evidence" value="ECO:0007669"/>
    <property type="project" value="InterPro"/>
</dbReference>
<dbReference type="PANTHER" id="PTHR31151:SF0">
    <property type="entry name" value="PROLINE-TRNA LIGASE (DUF1680)"/>
    <property type="match status" value="1"/>
</dbReference>
<keyword evidence="2" id="KW-0732">Signal</keyword>